<dbReference type="SUPFAM" id="SSF51430">
    <property type="entry name" value="NAD(P)-linked oxidoreductase"/>
    <property type="match status" value="1"/>
</dbReference>
<sequence length="318" mass="33494">MTRALGPLTVSPVGLGGMSLTGAYGTADRDESVATVRRALDLGVTFFDTADVYADGENERLLGPLLAPHRESVVLATKVGLGVRGRQVDGRPAHVHRAIDASLSRLGWDHVDLYYLHRVDPLVPIEETVGALAEVVAAGKARHVGLSEASAATIRRAHAVHPLAAVQSEYSLFHRGVEDEVLPTLRELGIGFVPFSPLGRGILSGTVTSTAFDPGDTRARHERYQGDAFAANVRLAARLRTLADSRGVPAARLALAWVLAQGDDVVPIPGTRHAAHLASNVEAADLVLDAADLAAITDAVPADAVVGVRHPQPHLLDG</sequence>
<protein>
    <submittedName>
        <fullName evidence="3">Oxidoreductase</fullName>
    </submittedName>
</protein>
<proteinExistence type="predicted"/>
<evidence type="ECO:0000256" key="1">
    <source>
        <dbReference type="ARBA" id="ARBA00023002"/>
    </source>
</evidence>
<dbReference type="CDD" id="cd19076">
    <property type="entry name" value="AKR_AKR13A_13D"/>
    <property type="match status" value="1"/>
</dbReference>
<reference evidence="3 4" key="1">
    <citation type="submission" date="2019-07" db="EMBL/GenBank/DDBJ databases">
        <title>Whole genome shotgun sequence of Cellulomonas terrae NBRC 100819.</title>
        <authorList>
            <person name="Hosoyama A."/>
            <person name="Uohara A."/>
            <person name="Ohji S."/>
            <person name="Ichikawa N."/>
        </authorList>
    </citation>
    <scope>NUCLEOTIDE SEQUENCE [LARGE SCALE GENOMIC DNA]</scope>
    <source>
        <strain evidence="3 4">NBRC 100819</strain>
    </source>
</reference>
<dbReference type="Pfam" id="PF00248">
    <property type="entry name" value="Aldo_ket_red"/>
    <property type="match status" value="1"/>
</dbReference>
<dbReference type="OrthoDB" id="9768793at2"/>
<dbReference type="InterPro" id="IPR036812">
    <property type="entry name" value="NAD(P)_OxRdtase_dom_sf"/>
</dbReference>
<dbReference type="GO" id="GO:0005737">
    <property type="term" value="C:cytoplasm"/>
    <property type="evidence" value="ECO:0007669"/>
    <property type="project" value="TreeGrafter"/>
</dbReference>
<dbReference type="GO" id="GO:0016491">
    <property type="term" value="F:oxidoreductase activity"/>
    <property type="evidence" value="ECO:0007669"/>
    <property type="project" value="UniProtKB-KW"/>
</dbReference>
<dbReference type="EMBL" id="BJWH01000004">
    <property type="protein sequence ID" value="GEL97748.1"/>
    <property type="molecule type" value="Genomic_DNA"/>
</dbReference>
<keyword evidence="1" id="KW-0560">Oxidoreductase</keyword>
<dbReference type="PANTHER" id="PTHR43625:SF40">
    <property type="entry name" value="ALDO-KETO REDUCTASE YAKC [NADP(+)]"/>
    <property type="match status" value="1"/>
</dbReference>
<gene>
    <name evidence="3" type="ORF">CTE05_12950</name>
</gene>
<keyword evidence="4" id="KW-1185">Reference proteome</keyword>
<dbReference type="PANTHER" id="PTHR43625">
    <property type="entry name" value="AFLATOXIN B1 ALDEHYDE REDUCTASE"/>
    <property type="match status" value="1"/>
</dbReference>
<comment type="caution">
    <text evidence="3">The sequence shown here is derived from an EMBL/GenBank/DDBJ whole genome shotgun (WGS) entry which is preliminary data.</text>
</comment>
<dbReference type="Gene3D" id="3.20.20.100">
    <property type="entry name" value="NADP-dependent oxidoreductase domain"/>
    <property type="match status" value="1"/>
</dbReference>
<dbReference type="InterPro" id="IPR023210">
    <property type="entry name" value="NADP_OxRdtase_dom"/>
</dbReference>
<dbReference type="Proteomes" id="UP000321049">
    <property type="component" value="Unassembled WGS sequence"/>
</dbReference>
<evidence type="ECO:0000313" key="4">
    <source>
        <dbReference type="Proteomes" id="UP000321049"/>
    </source>
</evidence>
<dbReference type="RefSeq" id="WP_146845286.1">
    <property type="nucleotide sequence ID" value="NZ_BJWH01000004.1"/>
</dbReference>
<evidence type="ECO:0000313" key="3">
    <source>
        <dbReference type="EMBL" id="GEL97748.1"/>
    </source>
</evidence>
<dbReference type="AlphaFoldDB" id="A0A511JIB0"/>
<dbReference type="InterPro" id="IPR050791">
    <property type="entry name" value="Aldo-Keto_reductase"/>
</dbReference>
<name>A0A511JIB0_9CELL</name>
<organism evidence="3 4">
    <name type="scientific">Cellulomonas terrae</name>
    <dbReference type="NCBI Taxonomy" id="311234"/>
    <lineage>
        <taxon>Bacteria</taxon>
        <taxon>Bacillati</taxon>
        <taxon>Actinomycetota</taxon>
        <taxon>Actinomycetes</taxon>
        <taxon>Micrococcales</taxon>
        <taxon>Cellulomonadaceae</taxon>
        <taxon>Cellulomonas</taxon>
    </lineage>
</organism>
<evidence type="ECO:0000259" key="2">
    <source>
        <dbReference type="Pfam" id="PF00248"/>
    </source>
</evidence>
<feature type="domain" description="NADP-dependent oxidoreductase" evidence="2">
    <location>
        <begin position="13"/>
        <end position="299"/>
    </location>
</feature>
<accession>A0A511JIB0</accession>